<reference evidence="1 2" key="1">
    <citation type="submission" date="2011-02" db="EMBL/GenBank/DDBJ databases">
        <title>The Genome Sequence of Sphaeroforma arctica JP610.</title>
        <authorList>
            <consortium name="The Broad Institute Genome Sequencing Platform"/>
            <person name="Russ C."/>
            <person name="Cuomo C."/>
            <person name="Young S.K."/>
            <person name="Zeng Q."/>
            <person name="Gargeya S."/>
            <person name="Alvarado L."/>
            <person name="Berlin A."/>
            <person name="Chapman S.B."/>
            <person name="Chen Z."/>
            <person name="Freedman E."/>
            <person name="Gellesch M."/>
            <person name="Goldberg J."/>
            <person name="Griggs A."/>
            <person name="Gujja S."/>
            <person name="Heilman E."/>
            <person name="Heiman D."/>
            <person name="Howarth C."/>
            <person name="Mehta T."/>
            <person name="Neiman D."/>
            <person name="Pearson M."/>
            <person name="Roberts A."/>
            <person name="Saif S."/>
            <person name="Shea T."/>
            <person name="Shenoy N."/>
            <person name="Sisk P."/>
            <person name="Stolte C."/>
            <person name="Sykes S."/>
            <person name="White J."/>
            <person name="Yandava C."/>
            <person name="Burger G."/>
            <person name="Gray M.W."/>
            <person name="Holland P.W.H."/>
            <person name="King N."/>
            <person name="Lang F.B.F."/>
            <person name="Roger A.J."/>
            <person name="Ruiz-Trillo I."/>
            <person name="Haas B."/>
            <person name="Nusbaum C."/>
            <person name="Birren B."/>
        </authorList>
    </citation>
    <scope>NUCLEOTIDE SEQUENCE [LARGE SCALE GENOMIC DNA]</scope>
    <source>
        <strain evidence="1 2">JP610</strain>
    </source>
</reference>
<dbReference type="Proteomes" id="UP000054560">
    <property type="component" value="Unassembled WGS sequence"/>
</dbReference>
<dbReference type="EMBL" id="KQ248053">
    <property type="protein sequence ID" value="KNC71829.1"/>
    <property type="molecule type" value="Genomic_DNA"/>
</dbReference>
<keyword evidence="2" id="KW-1185">Reference proteome</keyword>
<evidence type="ECO:0000313" key="1">
    <source>
        <dbReference type="EMBL" id="KNC71829.1"/>
    </source>
</evidence>
<accession>A0A0L0F5E4</accession>
<dbReference type="RefSeq" id="XP_014145731.1">
    <property type="nucleotide sequence ID" value="XM_014290256.1"/>
</dbReference>
<sequence>MLASIPAGACWNETLNYWGSKEFYEVLPLAEIFNSEGRPLNKGNLEGCPTIDNCLSQDCFSVLNSDEKIPACLQCNVNMFQSENLTSCENGPCPGPPDPDCVGSTTQRFCGYNSVYTSCNVTAGSGGIVSACFASQCCNALPVSPNDNPICNPDRKYNSICNRERKCNNTICNRERKYNTICIRERKCNTFGNSHRKPKSVSHHHSCT</sequence>
<proteinExistence type="predicted"/>
<evidence type="ECO:0000313" key="2">
    <source>
        <dbReference type="Proteomes" id="UP000054560"/>
    </source>
</evidence>
<gene>
    <name evidence="1" type="ORF">SARC_15627</name>
</gene>
<dbReference type="AlphaFoldDB" id="A0A0L0F5E4"/>
<dbReference type="GeneID" id="25916131"/>
<feature type="non-terminal residue" evidence="1">
    <location>
        <position position="208"/>
    </location>
</feature>
<organism evidence="1 2">
    <name type="scientific">Sphaeroforma arctica JP610</name>
    <dbReference type="NCBI Taxonomy" id="667725"/>
    <lineage>
        <taxon>Eukaryota</taxon>
        <taxon>Ichthyosporea</taxon>
        <taxon>Ichthyophonida</taxon>
        <taxon>Sphaeroforma</taxon>
    </lineage>
</organism>
<dbReference type="eggNOG" id="ENOG502S8HK">
    <property type="taxonomic scope" value="Eukaryota"/>
</dbReference>
<protein>
    <submittedName>
        <fullName evidence="1">Uncharacterized protein</fullName>
    </submittedName>
</protein>
<name>A0A0L0F5E4_9EUKA</name>